<dbReference type="InterPro" id="IPR036259">
    <property type="entry name" value="MFS_trans_sf"/>
</dbReference>
<dbReference type="EMBL" id="AWGH01000024">
    <property type="protein sequence ID" value="ODN88831.1"/>
    <property type="molecule type" value="Genomic_DNA"/>
</dbReference>
<protein>
    <recommendedName>
        <fullName evidence="7">Major facilitator superfamily (MFS) profile domain-containing protein</fullName>
    </recommendedName>
</protein>
<dbReference type="InterPro" id="IPR050814">
    <property type="entry name" value="Myo-inositol_Transporter"/>
</dbReference>
<dbReference type="GeneID" id="30195845"/>
<keyword evidence="4" id="KW-0472">Membrane</keyword>
<keyword evidence="3" id="KW-1003">Cell membrane</keyword>
<dbReference type="AlphaFoldDB" id="A0A1E3IM99"/>
<evidence type="ECO:0000256" key="4">
    <source>
        <dbReference type="SAM" id="Phobius"/>
    </source>
</evidence>
<comment type="subcellular location">
    <subcellularLocation>
        <location evidence="1">Cell membrane</location>
        <topology evidence="1">Multi-pass membrane protein</topology>
    </subcellularLocation>
</comment>
<keyword evidence="2" id="KW-0813">Transport</keyword>
<dbReference type="PANTHER" id="PTHR48020:SF12">
    <property type="entry name" value="PROTON MYO-INOSITOL COTRANSPORTER"/>
    <property type="match status" value="1"/>
</dbReference>
<keyword evidence="4" id="KW-0812">Transmembrane</keyword>
<accession>A0A1E3IM99</accession>
<feature type="transmembrane region" description="Helical" evidence="4">
    <location>
        <begin position="28"/>
        <end position="46"/>
    </location>
</feature>
<reference evidence="5 6" key="1">
    <citation type="submission" date="2016-06" db="EMBL/GenBank/DDBJ databases">
        <title>Evolution of pathogenesis and genome organization in the Tremellales.</title>
        <authorList>
            <person name="Cuomo C."/>
            <person name="Litvintseva A."/>
            <person name="Heitman J."/>
            <person name="Chen Y."/>
            <person name="Sun S."/>
            <person name="Springer D."/>
            <person name="Dromer F."/>
            <person name="Young S."/>
            <person name="Zeng Q."/>
            <person name="Chapman S."/>
            <person name="Gujja S."/>
            <person name="Saif S."/>
            <person name="Birren B."/>
        </authorList>
    </citation>
    <scope>NUCLEOTIDE SEQUENCE [LARGE SCALE GENOMIC DNA]</scope>
    <source>
        <strain evidence="5 6">CBS 7118</strain>
    </source>
</reference>
<evidence type="ECO:0000313" key="5">
    <source>
        <dbReference type="EMBL" id="ODN88831.1"/>
    </source>
</evidence>
<comment type="caution">
    <text evidence="5">The sequence shown here is derived from an EMBL/GenBank/DDBJ whole genome shotgun (WGS) entry which is preliminary data.</text>
</comment>
<name>A0A1E3IM99_9TREE</name>
<organism evidence="5 6">
    <name type="scientific">Cryptococcus wingfieldii CBS 7118</name>
    <dbReference type="NCBI Taxonomy" id="1295528"/>
    <lineage>
        <taxon>Eukaryota</taxon>
        <taxon>Fungi</taxon>
        <taxon>Dikarya</taxon>
        <taxon>Basidiomycota</taxon>
        <taxon>Agaricomycotina</taxon>
        <taxon>Tremellomycetes</taxon>
        <taxon>Tremellales</taxon>
        <taxon>Cryptococcaceae</taxon>
        <taxon>Cryptococcus</taxon>
    </lineage>
</organism>
<gene>
    <name evidence="5" type="ORF">L198_06633</name>
</gene>
<evidence type="ECO:0000256" key="3">
    <source>
        <dbReference type="ARBA" id="ARBA00022475"/>
    </source>
</evidence>
<dbReference type="OrthoDB" id="6339427at2759"/>
<sequence length="124" mass="14436">MLIERSKTPMFIVSFLSELETLTPAGTYGLYLGFSTVFFIFIIFFYPETKQLSIDETSMLFEDDWGVARSRRMRRERDETRRRFADAEMAEVAEATLEARQDKHRGISASELKDFMSGLKNGRK</sequence>
<evidence type="ECO:0008006" key="7">
    <source>
        <dbReference type="Google" id="ProtNLM"/>
    </source>
</evidence>
<evidence type="ECO:0000313" key="6">
    <source>
        <dbReference type="Proteomes" id="UP000094819"/>
    </source>
</evidence>
<keyword evidence="4" id="KW-1133">Transmembrane helix</keyword>
<dbReference type="PANTHER" id="PTHR48020">
    <property type="entry name" value="PROTON MYO-INOSITOL COTRANSPORTER"/>
    <property type="match status" value="1"/>
</dbReference>
<dbReference type="Gene3D" id="1.20.1250.20">
    <property type="entry name" value="MFS general substrate transporter like domains"/>
    <property type="match status" value="1"/>
</dbReference>
<evidence type="ECO:0000256" key="2">
    <source>
        <dbReference type="ARBA" id="ARBA00022448"/>
    </source>
</evidence>
<dbReference type="GO" id="GO:0022857">
    <property type="term" value="F:transmembrane transporter activity"/>
    <property type="evidence" value="ECO:0007669"/>
    <property type="project" value="TreeGrafter"/>
</dbReference>
<dbReference type="Proteomes" id="UP000094819">
    <property type="component" value="Unassembled WGS sequence"/>
</dbReference>
<dbReference type="RefSeq" id="XP_019029389.1">
    <property type="nucleotide sequence ID" value="XM_019178688.1"/>
</dbReference>
<dbReference type="GO" id="GO:0005886">
    <property type="term" value="C:plasma membrane"/>
    <property type="evidence" value="ECO:0007669"/>
    <property type="project" value="UniProtKB-SubCell"/>
</dbReference>
<proteinExistence type="predicted"/>
<keyword evidence="6" id="KW-1185">Reference proteome</keyword>
<evidence type="ECO:0000256" key="1">
    <source>
        <dbReference type="ARBA" id="ARBA00004651"/>
    </source>
</evidence>